<organism evidence="2 3">
    <name type="scientific">Coniochaeta hoffmannii</name>
    <dbReference type="NCBI Taxonomy" id="91930"/>
    <lineage>
        <taxon>Eukaryota</taxon>
        <taxon>Fungi</taxon>
        <taxon>Dikarya</taxon>
        <taxon>Ascomycota</taxon>
        <taxon>Pezizomycotina</taxon>
        <taxon>Sordariomycetes</taxon>
        <taxon>Sordariomycetidae</taxon>
        <taxon>Coniochaetales</taxon>
        <taxon>Coniochaetaceae</taxon>
        <taxon>Coniochaeta</taxon>
    </lineage>
</organism>
<name>A0AA38VUJ4_9PEZI</name>
<gene>
    <name evidence="2" type="ORF">NKR19_g4871</name>
</gene>
<feature type="compositionally biased region" description="Low complexity" evidence="1">
    <location>
        <begin position="129"/>
        <end position="138"/>
    </location>
</feature>
<accession>A0AA38VUJ4</accession>
<keyword evidence="3" id="KW-1185">Reference proteome</keyword>
<feature type="region of interest" description="Disordered" evidence="1">
    <location>
        <begin position="117"/>
        <end position="142"/>
    </location>
</feature>
<evidence type="ECO:0000256" key="1">
    <source>
        <dbReference type="SAM" id="MobiDB-lite"/>
    </source>
</evidence>
<dbReference type="AlphaFoldDB" id="A0AA38VUJ4"/>
<comment type="caution">
    <text evidence="2">The sequence shown here is derived from an EMBL/GenBank/DDBJ whole genome shotgun (WGS) entry which is preliminary data.</text>
</comment>
<dbReference type="Proteomes" id="UP001174691">
    <property type="component" value="Unassembled WGS sequence"/>
</dbReference>
<dbReference type="EMBL" id="JANBVN010000063">
    <property type="protein sequence ID" value="KAJ9151531.1"/>
    <property type="molecule type" value="Genomic_DNA"/>
</dbReference>
<evidence type="ECO:0000313" key="2">
    <source>
        <dbReference type="EMBL" id="KAJ9151531.1"/>
    </source>
</evidence>
<proteinExistence type="predicted"/>
<protein>
    <submittedName>
        <fullName evidence="2">Uncharacterized protein</fullName>
    </submittedName>
</protein>
<sequence>MDRLGVIFDNLNNKMIKGNLKIPLTRRRNHAWLACRRRGDGVAGRADVRCSGSAAGQDGTYLLTGVVISESASQDVPWLHNGHVCIAWLKPSGTASTVRLFPPPLPLRPALHAAKALDADTGEPETVKPTPSSTSSRRASLQLPLEDDALKSQLEESDTKSSTLSLEKAAQIPLSGALTVERDNLQSELVALQTKTAELESSVESLKTFEATAQSGLSTPKSQLTGLSTVNAKLKAPPTDFEAAKLPALTAQISDLEAQIADLTATAAQFPYLTLLEHNSLLTFNLSALQAQLGAAHQQAEQYAAASCAATLAHASFADSDSSSDLSFALLRAKVNTDRVPFAELVEALWRSVLSERGFAEDPALPTTKDIVRLRKLYEEEKETKEATILAVARAEKSSATTADEPWPPATEKPSGITVEKETFAADYDAARREHFASLLRRLNQVAPLLREVELAELPGDMASMRTRFHAQCPDQDQLEDGGTLSDHNIQCSGCAAVCRIS</sequence>
<reference evidence="2" key="1">
    <citation type="submission" date="2022-07" db="EMBL/GenBank/DDBJ databases">
        <title>Fungi with potential for degradation of polypropylene.</title>
        <authorList>
            <person name="Gostincar C."/>
        </authorList>
    </citation>
    <scope>NUCLEOTIDE SEQUENCE</scope>
    <source>
        <strain evidence="2">EXF-13287</strain>
    </source>
</reference>
<evidence type="ECO:0000313" key="3">
    <source>
        <dbReference type="Proteomes" id="UP001174691"/>
    </source>
</evidence>